<gene>
    <name evidence="2" type="ORF">K8U61_16425</name>
</gene>
<reference evidence="2 3" key="1">
    <citation type="submission" date="2021-09" db="EMBL/GenBank/DDBJ databases">
        <title>Whole genome sequence of Nocardioides sp. GBK3QG-3.</title>
        <authorList>
            <person name="Tuo L."/>
        </authorList>
    </citation>
    <scope>NUCLEOTIDE SEQUENCE [LARGE SCALE GENOMIC DNA]</scope>
    <source>
        <strain evidence="2 3">GBK3QG-3</strain>
    </source>
</reference>
<dbReference type="RefSeq" id="WP_224124122.1">
    <property type="nucleotide sequence ID" value="NZ_JAIQZJ010000009.1"/>
</dbReference>
<evidence type="ECO:0000256" key="1">
    <source>
        <dbReference type="SAM" id="MobiDB-lite"/>
    </source>
</evidence>
<name>A0ABS7UFW5_9ACTN</name>
<accession>A0ABS7UFW5</accession>
<organism evidence="2 3">
    <name type="scientific">Nocardioides mangrovi</name>
    <dbReference type="NCBI Taxonomy" id="2874580"/>
    <lineage>
        <taxon>Bacteria</taxon>
        <taxon>Bacillati</taxon>
        <taxon>Actinomycetota</taxon>
        <taxon>Actinomycetes</taxon>
        <taxon>Propionibacteriales</taxon>
        <taxon>Nocardioidaceae</taxon>
        <taxon>Nocardioides</taxon>
    </lineage>
</organism>
<keyword evidence="3" id="KW-1185">Reference proteome</keyword>
<comment type="caution">
    <text evidence="2">The sequence shown here is derived from an EMBL/GenBank/DDBJ whole genome shotgun (WGS) entry which is preliminary data.</text>
</comment>
<feature type="region of interest" description="Disordered" evidence="1">
    <location>
        <begin position="50"/>
        <end position="74"/>
    </location>
</feature>
<evidence type="ECO:0000313" key="3">
    <source>
        <dbReference type="Proteomes" id="UP000780875"/>
    </source>
</evidence>
<dbReference type="Proteomes" id="UP000780875">
    <property type="component" value="Unassembled WGS sequence"/>
</dbReference>
<proteinExistence type="predicted"/>
<evidence type="ECO:0008006" key="4">
    <source>
        <dbReference type="Google" id="ProtNLM"/>
    </source>
</evidence>
<dbReference type="EMBL" id="JAIQZJ010000009">
    <property type="protein sequence ID" value="MBZ5739762.1"/>
    <property type="molecule type" value="Genomic_DNA"/>
</dbReference>
<protein>
    <recommendedName>
        <fullName evidence="4">VOC family protein</fullName>
    </recommendedName>
</protein>
<evidence type="ECO:0000313" key="2">
    <source>
        <dbReference type="EMBL" id="MBZ5739762.1"/>
    </source>
</evidence>
<sequence length="74" mass="8291">MGEYRFSINVGIDNMPDPESAIEWFMQHLSVSTQAGELVVRCTGPEGEGYLWRPQPGKPPAEWLERSWPAGTEA</sequence>